<evidence type="ECO:0000313" key="2">
    <source>
        <dbReference type="Proteomes" id="UP000232722"/>
    </source>
</evidence>
<reference evidence="1 2" key="1">
    <citation type="submission" date="2016-04" db="EMBL/GenBank/DDBJ databases">
        <title>Genome analyses suggest a sexual origin of heterokaryosis in a supposedly ancient asexual fungus.</title>
        <authorList>
            <person name="Ropars J."/>
            <person name="Sedzielewska K."/>
            <person name="Noel J."/>
            <person name="Charron P."/>
            <person name="Farinelli L."/>
            <person name="Marton T."/>
            <person name="Kruger M."/>
            <person name="Pelin A."/>
            <person name="Brachmann A."/>
            <person name="Corradi N."/>
        </authorList>
    </citation>
    <scope>NUCLEOTIDE SEQUENCE [LARGE SCALE GENOMIC DNA]</scope>
    <source>
        <strain evidence="1 2">A5</strain>
    </source>
</reference>
<proteinExistence type="predicted"/>
<protein>
    <submittedName>
        <fullName evidence="1">Uncharacterized protein</fullName>
    </submittedName>
</protein>
<reference evidence="1 2" key="2">
    <citation type="submission" date="2017-09" db="EMBL/GenBank/DDBJ databases">
        <title>Extensive intraspecific genome diversity in a model arbuscular mycorrhizal fungus.</title>
        <authorList>
            <person name="Chen E.C."/>
            <person name="Morin E."/>
            <person name="Beaudet D."/>
            <person name="Noel J."/>
            <person name="Ndikumana S."/>
            <person name="Charron P."/>
            <person name="St-Onge C."/>
            <person name="Giorgi J."/>
            <person name="Grigoriev I.V."/>
            <person name="Roux C."/>
            <person name="Martin F.M."/>
            <person name="Corradi N."/>
        </authorList>
    </citation>
    <scope>NUCLEOTIDE SEQUENCE [LARGE SCALE GENOMIC DNA]</scope>
    <source>
        <strain evidence="1 2">A5</strain>
    </source>
</reference>
<evidence type="ECO:0000313" key="1">
    <source>
        <dbReference type="EMBL" id="PKB94081.1"/>
    </source>
</evidence>
<sequence>MDCYYKEIKQASTKSAKENIAKQHGLCLKKNILDNLIRNPYIQVPQDPYHCLAGLVRHLFDETFKSMNDEGHKIFVKIWREFEMPSSWNRLQNPITHRDSYWMNDSLRLTMIMPYILARAINYKHYKTEIVNRIKDKYSLSNQTQVPSIIVDCWVKMAKACKAVFKSTYIVVDEYNDYILLKKRLEQVTEALLKVYGLWKQFKIQEQGLSTTLSTENLLTEITKIYKDVYKNFSAIIQRRVNYYDSIQFTVHLESDVYVNITLRVGEAIDVEVADSHGEQSYALIRKWKC</sequence>
<name>A0A2N0NHM7_9GLOM</name>
<organism evidence="1 2">
    <name type="scientific">Rhizophagus irregularis</name>
    <dbReference type="NCBI Taxonomy" id="588596"/>
    <lineage>
        <taxon>Eukaryota</taxon>
        <taxon>Fungi</taxon>
        <taxon>Fungi incertae sedis</taxon>
        <taxon>Mucoromycota</taxon>
        <taxon>Glomeromycotina</taxon>
        <taxon>Glomeromycetes</taxon>
        <taxon>Glomerales</taxon>
        <taxon>Glomeraceae</taxon>
        <taxon>Rhizophagus</taxon>
    </lineage>
</organism>
<gene>
    <name evidence="1" type="ORF">RhiirA5_439592</name>
</gene>
<comment type="caution">
    <text evidence="1">The sequence shown here is derived from an EMBL/GenBank/DDBJ whole genome shotgun (WGS) entry which is preliminary data.</text>
</comment>
<dbReference type="Proteomes" id="UP000232722">
    <property type="component" value="Unassembled WGS sequence"/>
</dbReference>
<dbReference type="EMBL" id="LLXJ01006671">
    <property type="protein sequence ID" value="PKB94081.1"/>
    <property type="molecule type" value="Genomic_DNA"/>
</dbReference>
<accession>A0A2N0NHM7</accession>
<dbReference type="AlphaFoldDB" id="A0A2N0NHM7"/>